<feature type="compositionally biased region" description="Basic residues" evidence="1">
    <location>
        <begin position="59"/>
        <end position="70"/>
    </location>
</feature>
<keyword evidence="3" id="KW-1185">Reference proteome</keyword>
<feature type="region of interest" description="Disordered" evidence="1">
    <location>
        <begin position="1"/>
        <end position="84"/>
    </location>
</feature>
<dbReference type="Proteomes" id="UP001153069">
    <property type="component" value="Unassembled WGS sequence"/>
</dbReference>
<organism evidence="2 3">
    <name type="scientific">Seminavis robusta</name>
    <dbReference type="NCBI Taxonomy" id="568900"/>
    <lineage>
        <taxon>Eukaryota</taxon>
        <taxon>Sar</taxon>
        <taxon>Stramenopiles</taxon>
        <taxon>Ochrophyta</taxon>
        <taxon>Bacillariophyta</taxon>
        <taxon>Bacillariophyceae</taxon>
        <taxon>Bacillariophycidae</taxon>
        <taxon>Naviculales</taxon>
        <taxon>Naviculaceae</taxon>
        <taxon>Seminavis</taxon>
    </lineage>
</organism>
<evidence type="ECO:0000313" key="2">
    <source>
        <dbReference type="EMBL" id="CAB9516512.1"/>
    </source>
</evidence>
<name>A0A9N8E8I5_9STRA</name>
<gene>
    <name evidence="2" type="ORF">SEMRO_788_G202550.1</name>
</gene>
<feature type="compositionally biased region" description="Basic and acidic residues" evidence="1">
    <location>
        <begin position="11"/>
        <end position="20"/>
    </location>
</feature>
<accession>A0A9N8E8I5</accession>
<protein>
    <submittedName>
        <fullName evidence="2">Uncharacterized protein</fullName>
    </submittedName>
</protein>
<comment type="caution">
    <text evidence="2">The sequence shown here is derived from an EMBL/GenBank/DDBJ whole genome shotgun (WGS) entry which is preliminary data.</text>
</comment>
<reference evidence="2" key="1">
    <citation type="submission" date="2020-06" db="EMBL/GenBank/DDBJ databases">
        <authorList>
            <consortium name="Plant Systems Biology data submission"/>
        </authorList>
    </citation>
    <scope>NUCLEOTIDE SEQUENCE</scope>
    <source>
        <strain evidence="2">D6</strain>
    </source>
</reference>
<dbReference type="EMBL" id="CAICTM010000787">
    <property type="protein sequence ID" value="CAB9516512.1"/>
    <property type="molecule type" value="Genomic_DNA"/>
</dbReference>
<proteinExistence type="predicted"/>
<dbReference type="AlphaFoldDB" id="A0A9N8E8I5"/>
<evidence type="ECO:0000313" key="3">
    <source>
        <dbReference type="Proteomes" id="UP001153069"/>
    </source>
</evidence>
<evidence type="ECO:0000256" key="1">
    <source>
        <dbReference type="SAM" id="MobiDB-lite"/>
    </source>
</evidence>
<sequence>MKLSIFQPNDSSRRPSDSSRRPIRRSLSSDPASQAVMLEELGAPALSSSSDHGSPDKPKTRKSYVKRASLKRSSSSSSSKDPAAAGMDDFELQFMQHLCSTEGSQDIRAAMQVFAVHDKAPQKRMIRSSLKHKK</sequence>